<dbReference type="Pfam" id="PF00106">
    <property type="entry name" value="adh_short"/>
    <property type="match status" value="1"/>
</dbReference>
<organism evidence="3 4">
    <name type="scientific">Micractinium conductrix</name>
    <dbReference type="NCBI Taxonomy" id="554055"/>
    <lineage>
        <taxon>Eukaryota</taxon>
        <taxon>Viridiplantae</taxon>
        <taxon>Chlorophyta</taxon>
        <taxon>core chlorophytes</taxon>
        <taxon>Trebouxiophyceae</taxon>
        <taxon>Chlorellales</taxon>
        <taxon>Chlorellaceae</taxon>
        <taxon>Chlorella clade</taxon>
        <taxon>Micractinium</taxon>
    </lineage>
</organism>
<evidence type="ECO:0000313" key="3">
    <source>
        <dbReference type="EMBL" id="PSC68018.1"/>
    </source>
</evidence>
<keyword evidence="4" id="KW-1185">Reference proteome</keyword>
<dbReference type="STRING" id="554055.A0A2P6V1Q5"/>
<evidence type="ECO:0000313" key="4">
    <source>
        <dbReference type="Proteomes" id="UP000239649"/>
    </source>
</evidence>
<evidence type="ECO:0000256" key="2">
    <source>
        <dbReference type="SAM" id="MobiDB-lite"/>
    </source>
</evidence>
<proteinExistence type="inferred from homology"/>
<comment type="similarity">
    <text evidence="1">Belongs to the short-chain dehydrogenases/reductases (SDR) family.</text>
</comment>
<gene>
    <name evidence="3" type="ORF">C2E20_8353</name>
</gene>
<evidence type="ECO:0000256" key="1">
    <source>
        <dbReference type="ARBA" id="ARBA00006484"/>
    </source>
</evidence>
<dbReference type="InterPro" id="IPR036291">
    <property type="entry name" value="NAD(P)-bd_dom_sf"/>
</dbReference>
<name>A0A2P6V1Q5_9CHLO</name>
<dbReference type="OrthoDB" id="294295at2759"/>
<dbReference type="Proteomes" id="UP000239649">
    <property type="component" value="Unassembled WGS sequence"/>
</dbReference>
<accession>A0A2P6V1Q5</accession>
<protein>
    <submittedName>
        <fullName evidence="3">2-deoxy-D-gluconate 3-dehydrogenase</fullName>
    </submittedName>
</protein>
<comment type="caution">
    <text evidence="3">The sequence shown here is derived from an EMBL/GenBank/DDBJ whole genome shotgun (WGS) entry which is preliminary data.</text>
</comment>
<feature type="region of interest" description="Disordered" evidence="2">
    <location>
        <begin position="35"/>
        <end position="66"/>
    </location>
</feature>
<dbReference type="PRINTS" id="PR00081">
    <property type="entry name" value="GDHRDH"/>
</dbReference>
<dbReference type="PANTHER" id="PTHR42760">
    <property type="entry name" value="SHORT-CHAIN DEHYDROGENASES/REDUCTASES FAMILY MEMBER"/>
    <property type="match status" value="1"/>
</dbReference>
<dbReference type="Gene3D" id="3.40.50.720">
    <property type="entry name" value="NAD(P)-binding Rossmann-like Domain"/>
    <property type="match status" value="2"/>
</dbReference>
<dbReference type="AlphaFoldDB" id="A0A2P6V1Q5"/>
<dbReference type="EMBL" id="LHPF02000043">
    <property type="protein sequence ID" value="PSC68018.1"/>
    <property type="molecule type" value="Genomic_DNA"/>
</dbReference>
<reference evidence="3 4" key="1">
    <citation type="journal article" date="2018" name="Plant J.">
        <title>Genome sequences of Chlorella sorokiniana UTEX 1602 and Micractinium conductrix SAG 241.80: implications to maltose excretion by a green alga.</title>
        <authorList>
            <person name="Arriola M.B."/>
            <person name="Velmurugan N."/>
            <person name="Zhang Y."/>
            <person name="Plunkett M.H."/>
            <person name="Hondzo H."/>
            <person name="Barney B.M."/>
        </authorList>
    </citation>
    <scope>NUCLEOTIDE SEQUENCE [LARGE SCALE GENOMIC DNA]</scope>
    <source>
        <strain evidence="3 4">SAG 241.80</strain>
    </source>
</reference>
<sequence>MLASVWSGGGASAALLGRQALPALATASARSLGGTLRRMNGGTSGGDAGPTMTEEERAQAGATGHAQDKYQRLGLERMFDLTGRTAFVTGAAQGMGKWIALGLARCGAHVVVSDFGNQEKLAKVAQYIRDMGRKTLELKCDVRDRQSVESAVERAAKEIAPGGLHILVANAGILGKLQPASDVSPPVWNDVMETNLHGVYHCCRAAYPYLKASGGGKIILMSSKGALLPLAKSLAVAWGRDKAINTPFLDKVLNTKEKARGCLRPAAPPPPPLHVSLCAARGAAPVGLPLPCSLFTRRLGVAEDVVGPAIFLASHASDYVTGAELVVDGGGTALPMLGAQDPEAFVM</sequence>
<dbReference type="SUPFAM" id="SSF51735">
    <property type="entry name" value="NAD(P)-binding Rossmann-fold domains"/>
    <property type="match status" value="1"/>
</dbReference>
<dbReference type="GO" id="GO:0016616">
    <property type="term" value="F:oxidoreductase activity, acting on the CH-OH group of donors, NAD or NADP as acceptor"/>
    <property type="evidence" value="ECO:0007669"/>
    <property type="project" value="TreeGrafter"/>
</dbReference>
<dbReference type="InterPro" id="IPR002347">
    <property type="entry name" value="SDR_fam"/>
</dbReference>